<accession>A0A5J6VLE8</accession>
<sequence length="48" mass="5906">MNSTIKHKKPIKLDEITDFRANPEPYRTIDPYLNHTSFDQEYNHWWDV</sequence>
<protein>
    <submittedName>
        <fullName evidence="1">Uncharacterized protein</fullName>
    </submittedName>
</protein>
<reference evidence="1" key="1">
    <citation type="journal article" date="2019" name="Philos. Trans. R. Soc. Lond., B, Biol. Sci.">
        <title>Targeted metagenomic recovery of four divergent viruses reveals shared and distinctive characteristics of giant viruses of marine eukaryotes.</title>
        <authorList>
            <person name="Needham D.M."/>
            <person name="Poirier C."/>
            <person name="Hehenberger E."/>
            <person name="Jimenez V."/>
            <person name="Swalwell J.E."/>
            <person name="Santoro A.E."/>
            <person name="Worden A.Z."/>
        </authorList>
    </citation>
    <scope>NUCLEOTIDE SEQUENCE</scope>
    <source>
        <strain evidence="1">OPacV-421</strain>
    </source>
</reference>
<organism evidence="1">
    <name type="scientific">Megaviridae environmental sample</name>
    <dbReference type="NCBI Taxonomy" id="1737588"/>
    <lineage>
        <taxon>Viruses</taxon>
        <taxon>Varidnaviria</taxon>
        <taxon>Bamfordvirae</taxon>
        <taxon>Nucleocytoviricota</taxon>
        <taxon>Megaviricetes</taxon>
        <taxon>Imitervirales</taxon>
        <taxon>Mimiviridae</taxon>
        <taxon>environmental samples</taxon>
    </lineage>
</organism>
<dbReference type="EMBL" id="MN448291">
    <property type="protein sequence ID" value="QFG74783.1"/>
    <property type="molecule type" value="Genomic_DNA"/>
</dbReference>
<name>A0A5J6VLE8_9VIRU</name>
<proteinExistence type="predicted"/>
<evidence type="ECO:0000313" key="1">
    <source>
        <dbReference type="EMBL" id="QFG74783.1"/>
    </source>
</evidence>